<dbReference type="GO" id="GO:0005829">
    <property type="term" value="C:cytosol"/>
    <property type="evidence" value="ECO:0007669"/>
    <property type="project" value="TreeGrafter"/>
</dbReference>
<dbReference type="PANTHER" id="PTHR21240:SF30">
    <property type="entry name" value="AMIDOHYDROLASE-RELATED DOMAIN-CONTAINING PROTEIN-RELATED"/>
    <property type="match status" value="1"/>
</dbReference>
<dbReference type="InterPro" id="IPR032466">
    <property type="entry name" value="Metal_Hydrolase"/>
</dbReference>
<reference evidence="3" key="1">
    <citation type="submission" date="2018-05" db="EMBL/GenBank/DDBJ databases">
        <authorList>
            <person name="Lanie J.A."/>
            <person name="Ng W.-L."/>
            <person name="Kazmierczak K.M."/>
            <person name="Andrzejewski T.M."/>
            <person name="Davidsen T.M."/>
            <person name="Wayne K.J."/>
            <person name="Tettelin H."/>
            <person name="Glass J.I."/>
            <person name="Rusch D."/>
            <person name="Podicherti R."/>
            <person name="Tsui H.-C.T."/>
            <person name="Winkler M.E."/>
        </authorList>
    </citation>
    <scope>NUCLEOTIDE SEQUENCE</scope>
</reference>
<dbReference type="Gene3D" id="3.20.20.140">
    <property type="entry name" value="Metal-dependent hydrolases"/>
    <property type="match status" value="1"/>
</dbReference>
<organism evidence="3">
    <name type="scientific">marine metagenome</name>
    <dbReference type="NCBI Taxonomy" id="408172"/>
    <lineage>
        <taxon>unclassified sequences</taxon>
        <taxon>metagenomes</taxon>
        <taxon>ecological metagenomes</taxon>
    </lineage>
</organism>
<protein>
    <recommendedName>
        <fullName evidence="2">Amidohydrolase-related domain-containing protein</fullName>
    </recommendedName>
</protein>
<dbReference type="AlphaFoldDB" id="A0A381X9G9"/>
<dbReference type="EMBL" id="UINC01014332">
    <property type="protein sequence ID" value="SVA61202.1"/>
    <property type="molecule type" value="Genomic_DNA"/>
</dbReference>
<keyword evidence="1" id="KW-0456">Lyase</keyword>
<dbReference type="InterPro" id="IPR006680">
    <property type="entry name" value="Amidohydro-rel"/>
</dbReference>
<name>A0A381X9G9_9ZZZZ</name>
<dbReference type="GO" id="GO:0019748">
    <property type="term" value="P:secondary metabolic process"/>
    <property type="evidence" value="ECO:0007669"/>
    <property type="project" value="TreeGrafter"/>
</dbReference>
<dbReference type="GO" id="GO:0016787">
    <property type="term" value="F:hydrolase activity"/>
    <property type="evidence" value="ECO:0007669"/>
    <property type="project" value="InterPro"/>
</dbReference>
<dbReference type="PANTHER" id="PTHR21240">
    <property type="entry name" value="2-AMINO-3-CARBOXYLMUCONATE-6-SEMIALDEHYDE DECARBOXYLASE"/>
    <property type="match status" value="1"/>
</dbReference>
<feature type="domain" description="Amidohydrolase-related" evidence="2">
    <location>
        <begin position="44"/>
        <end position="165"/>
    </location>
</feature>
<gene>
    <name evidence="3" type="ORF">METZ01_LOCUS114056</name>
</gene>
<proteinExistence type="predicted"/>
<evidence type="ECO:0000256" key="1">
    <source>
        <dbReference type="ARBA" id="ARBA00023239"/>
    </source>
</evidence>
<sequence>VKGKIAFEEHAAIEETLEQTRSFAGDSGRWDDHAEQILDLGARRLEGMDQTGIEFAIQSLNAPGIQAILDEKEAVRVAKKGNDTLAEAVARHPKRYGAFAALPMQNPDAASLELTRCVKELGFKGAMVNGFTQKDTGDSAIYYDIPEYRSFWATVAELDVPFYLHPRMQIPSRAQNYEGHPWLMSAPWGFA</sequence>
<feature type="non-terminal residue" evidence="3">
    <location>
        <position position="1"/>
    </location>
</feature>
<evidence type="ECO:0000313" key="3">
    <source>
        <dbReference type="EMBL" id="SVA61202.1"/>
    </source>
</evidence>
<dbReference type="GO" id="GO:0016831">
    <property type="term" value="F:carboxy-lyase activity"/>
    <property type="evidence" value="ECO:0007669"/>
    <property type="project" value="InterPro"/>
</dbReference>
<evidence type="ECO:0000259" key="2">
    <source>
        <dbReference type="Pfam" id="PF04909"/>
    </source>
</evidence>
<dbReference type="SUPFAM" id="SSF51556">
    <property type="entry name" value="Metallo-dependent hydrolases"/>
    <property type="match status" value="1"/>
</dbReference>
<dbReference type="InterPro" id="IPR032465">
    <property type="entry name" value="ACMSD"/>
</dbReference>
<dbReference type="Pfam" id="PF04909">
    <property type="entry name" value="Amidohydro_2"/>
    <property type="match status" value="1"/>
</dbReference>
<accession>A0A381X9G9</accession>
<feature type="non-terminal residue" evidence="3">
    <location>
        <position position="191"/>
    </location>
</feature>